<dbReference type="GO" id="GO:0006508">
    <property type="term" value="P:proteolysis"/>
    <property type="evidence" value="ECO:0007669"/>
    <property type="project" value="InterPro"/>
</dbReference>
<dbReference type="Gene3D" id="2.40.70.10">
    <property type="entry name" value="Acid Proteases"/>
    <property type="match status" value="1"/>
</dbReference>
<keyword evidence="1" id="KW-0378">Hydrolase</keyword>
<dbReference type="PROSITE" id="PS00141">
    <property type="entry name" value="ASP_PROTEASE"/>
    <property type="match status" value="1"/>
</dbReference>
<protein>
    <recommendedName>
        <fullName evidence="3">DUF4100 domain-containing protein</fullName>
    </recommendedName>
</protein>
<dbReference type="SUPFAM" id="SSF50630">
    <property type="entry name" value="Acid proteases"/>
    <property type="match status" value="1"/>
</dbReference>
<keyword evidence="1" id="KW-0645">Protease</keyword>
<evidence type="ECO:0000313" key="4">
    <source>
        <dbReference type="EMBL" id="KIM66657.1"/>
    </source>
</evidence>
<feature type="domain" description="DUF4100" evidence="3">
    <location>
        <begin position="282"/>
        <end position="469"/>
    </location>
</feature>
<dbReference type="PANTHER" id="PTHR24216:SF65">
    <property type="entry name" value="PAXILLIN-LIKE PROTEIN 1"/>
    <property type="match status" value="1"/>
</dbReference>
<evidence type="ECO:0000256" key="2">
    <source>
        <dbReference type="SAM" id="MobiDB-lite"/>
    </source>
</evidence>
<accession>A0A0C3ANX8</accession>
<feature type="region of interest" description="Disordered" evidence="2">
    <location>
        <begin position="180"/>
        <end position="199"/>
    </location>
</feature>
<feature type="region of interest" description="Disordered" evidence="2">
    <location>
        <begin position="381"/>
        <end position="426"/>
    </location>
</feature>
<dbReference type="PANTHER" id="PTHR24216">
    <property type="entry name" value="PAXILLIN-RELATED"/>
    <property type="match status" value="1"/>
</dbReference>
<dbReference type="AlphaFoldDB" id="A0A0C3ANX8"/>
<dbReference type="OrthoDB" id="5535068at2759"/>
<proteinExistence type="predicted"/>
<feature type="compositionally biased region" description="Basic and acidic residues" evidence="2">
    <location>
        <begin position="101"/>
        <end position="114"/>
    </location>
</feature>
<reference evidence="5" key="2">
    <citation type="submission" date="2015-01" db="EMBL/GenBank/DDBJ databases">
        <title>Evolutionary Origins and Diversification of the Mycorrhizal Mutualists.</title>
        <authorList>
            <consortium name="DOE Joint Genome Institute"/>
            <consortium name="Mycorrhizal Genomics Consortium"/>
            <person name="Kohler A."/>
            <person name="Kuo A."/>
            <person name="Nagy L.G."/>
            <person name="Floudas D."/>
            <person name="Copeland A."/>
            <person name="Barry K.W."/>
            <person name="Cichocki N."/>
            <person name="Veneault-Fourrey C."/>
            <person name="LaButti K."/>
            <person name="Lindquist E.A."/>
            <person name="Lipzen A."/>
            <person name="Lundell T."/>
            <person name="Morin E."/>
            <person name="Murat C."/>
            <person name="Riley R."/>
            <person name="Ohm R."/>
            <person name="Sun H."/>
            <person name="Tunlid A."/>
            <person name="Henrissat B."/>
            <person name="Grigoriev I.V."/>
            <person name="Hibbett D.S."/>
            <person name="Martin F."/>
        </authorList>
    </citation>
    <scope>NUCLEOTIDE SEQUENCE [LARGE SCALE GENOMIC DNA]</scope>
    <source>
        <strain evidence="5">Foug A</strain>
    </source>
</reference>
<dbReference type="CDD" id="cd00303">
    <property type="entry name" value="retropepsin_like"/>
    <property type="match status" value="1"/>
</dbReference>
<dbReference type="EMBL" id="KN822016">
    <property type="protein sequence ID" value="KIM66657.1"/>
    <property type="molecule type" value="Genomic_DNA"/>
</dbReference>
<organism evidence="4 5">
    <name type="scientific">Scleroderma citrinum Foug A</name>
    <dbReference type="NCBI Taxonomy" id="1036808"/>
    <lineage>
        <taxon>Eukaryota</taxon>
        <taxon>Fungi</taxon>
        <taxon>Dikarya</taxon>
        <taxon>Basidiomycota</taxon>
        <taxon>Agaricomycotina</taxon>
        <taxon>Agaricomycetes</taxon>
        <taxon>Agaricomycetidae</taxon>
        <taxon>Boletales</taxon>
        <taxon>Sclerodermatineae</taxon>
        <taxon>Sclerodermataceae</taxon>
        <taxon>Scleroderma</taxon>
    </lineage>
</organism>
<keyword evidence="1" id="KW-0064">Aspartyl protease</keyword>
<sequence length="1084" mass="116493">MRCPINSLIAFRSYNRDFICIGGWLRNQGRISEDEFNCYFWAGLPSSFHHLINSHLLLLNPNLDVTRPFSYSEVTKAAEQLLRRDCFDAEYLDLLGVKEKDDTPPSRFDPRSDPVRPLLSPQDARTTLQGLEKAEPISRKQDEVENLIKTMSRMSLSDPEYSLYYYRAIKLDPDASKVIHPPALHSSPTPSSAAAPTALPRAPGRSITCYGCGVEGHGVNGCDKVNDLITKGLLSRDETCHVTLPNGQRLFRIGDETILQAYECHSAAARTASSVRFVTHAEEELELGIYELEDEELLVAAADRIPKITKEERKAAFNGVFIPPHGKGKGKENQPPAPTLVPKPVPSISVHPPAPAPKPVPSTSVYPPAPIPMPVPINVHPHVFDGSNDDAIMQDDTLPVKSSNSPSDSAEKKKSKPPAAMSSSLSQNTNAKVIVDHILATPFTLSVGEVIGSSKDISQQFQDLIRIKRQPIPPPIPFVRNVQGIPPSASFACLASCPLITVHFLCNGQLVKAIIDSGSTLNVVRTSIAKTVIKMPMDTSRIMHMKDANGGTSKLLGLIPHVPLFCGAAKTWAHVYVSPDNNSDFDLLLGHPWAQGNTISIMEKDSGTYIVFGADPDQPLEMCVAEPCSGHSDSGTGLLATLEPEVVEEEESLVLHPFIPKAPDIASSLSADLLSIPTLQVPSTSSLTSLLPSGLPARMSSPPPFVSVPLTPPLVLSPDPLLPPPVAFSVQYSPDIPEAPDPDSSLSVNVSSAMPTFSVPSASATLLSPPGLHLYVPSSPPLPQSSPPVPDLIQQDNAPHAPAAIMTPNEALQSIIDQIEASDGTAAAVAEEHPLIARICARIHKQGNFAFLDLLLLSASHIVDFSGLHLETCYALPAQEGVDSLGIHYQDYLILHTSLALTNAETAPSGYATYHGAAFIQFYPHPPSVMTPESSIHDSDLTPPAPPDDPDPPPMHPTPSPPWVVNSHVDSAPTPDSMEDYSVTMTSPDDDDHTAPPTYAPSISGLQLLMSAIDPASDPVPTHPISPIFEFSQDGELRVVYPTSSNAGPYANDPPFAPNVIPLQTFPSDATSEGDHSFHGDSFL</sequence>
<keyword evidence="5" id="KW-1185">Reference proteome</keyword>
<dbReference type="InterPro" id="IPR001969">
    <property type="entry name" value="Aspartic_peptidase_AS"/>
</dbReference>
<dbReference type="STRING" id="1036808.A0A0C3ANX8"/>
<dbReference type="HOGENOM" id="CLU_004135_1_0_1"/>
<gene>
    <name evidence="4" type="ORF">SCLCIDRAFT_21818</name>
</gene>
<evidence type="ECO:0000256" key="1">
    <source>
        <dbReference type="ARBA" id="ARBA00022750"/>
    </source>
</evidence>
<feature type="region of interest" description="Disordered" evidence="2">
    <location>
        <begin position="101"/>
        <end position="125"/>
    </location>
</feature>
<dbReference type="Pfam" id="PF13352">
    <property type="entry name" value="DUF4100"/>
    <property type="match status" value="1"/>
</dbReference>
<dbReference type="GO" id="GO:0004190">
    <property type="term" value="F:aspartic-type endopeptidase activity"/>
    <property type="evidence" value="ECO:0007669"/>
    <property type="project" value="UniProtKB-KW"/>
</dbReference>
<dbReference type="InterPro" id="IPR021109">
    <property type="entry name" value="Peptidase_aspartic_dom_sf"/>
</dbReference>
<feature type="compositionally biased region" description="Pro residues" evidence="2">
    <location>
        <begin position="943"/>
        <end position="962"/>
    </location>
</feature>
<evidence type="ECO:0000313" key="5">
    <source>
        <dbReference type="Proteomes" id="UP000053989"/>
    </source>
</evidence>
<feature type="compositionally biased region" description="Low complexity" evidence="2">
    <location>
        <begin position="417"/>
        <end position="426"/>
    </location>
</feature>
<reference evidence="4 5" key="1">
    <citation type="submission" date="2014-04" db="EMBL/GenBank/DDBJ databases">
        <authorList>
            <consortium name="DOE Joint Genome Institute"/>
            <person name="Kuo A."/>
            <person name="Kohler A."/>
            <person name="Nagy L.G."/>
            <person name="Floudas D."/>
            <person name="Copeland A."/>
            <person name="Barry K.W."/>
            <person name="Cichocki N."/>
            <person name="Veneault-Fourrey C."/>
            <person name="LaButti K."/>
            <person name="Lindquist E.A."/>
            <person name="Lipzen A."/>
            <person name="Lundell T."/>
            <person name="Morin E."/>
            <person name="Murat C."/>
            <person name="Sun H."/>
            <person name="Tunlid A."/>
            <person name="Henrissat B."/>
            <person name="Grigoriev I.V."/>
            <person name="Hibbett D.S."/>
            <person name="Martin F."/>
            <person name="Nordberg H.P."/>
            <person name="Cantor M.N."/>
            <person name="Hua S.X."/>
        </authorList>
    </citation>
    <scope>NUCLEOTIDE SEQUENCE [LARGE SCALE GENOMIC DNA]</scope>
    <source>
        <strain evidence="4 5">Foug A</strain>
    </source>
</reference>
<evidence type="ECO:0000259" key="3">
    <source>
        <dbReference type="Pfam" id="PF13352"/>
    </source>
</evidence>
<dbReference type="InterPro" id="IPR025165">
    <property type="entry name" value="DUF4100"/>
</dbReference>
<feature type="region of interest" description="Disordered" evidence="2">
    <location>
        <begin position="931"/>
        <end position="1001"/>
    </location>
</feature>
<name>A0A0C3ANX8_9AGAM</name>
<feature type="compositionally biased region" description="Pro residues" evidence="2">
    <location>
        <begin position="335"/>
        <end position="345"/>
    </location>
</feature>
<feature type="region of interest" description="Disordered" evidence="2">
    <location>
        <begin position="319"/>
        <end position="361"/>
    </location>
</feature>
<dbReference type="Proteomes" id="UP000053989">
    <property type="component" value="Unassembled WGS sequence"/>
</dbReference>
<dbReference type="InParanoid" id="A0A0C3ANX8"/>